<accession>L0BGL7</accession>
<dbReference type="Pfam" id="PF13655">
    <property type="entry name" value="RVT_N"/>
    <property type="match status" value="1"/>
</dbReference>
<protein>
    <submittedName>
        <fullName evidence="2">Putative reverse transcriptase maturase</fullName>
    </submittedName>
</protein>
<proteinExistence type="predicted"/>
<dbReference type="InterPro" id="IPR025960">
    <property type="entry name" value="RVT_N"/>
</dbReference>
<keyword evidence="2" id="KW-0695">RNA-directed DNA polymerase</keyword>
<geneLocation type="chloroplast" evidence="2"/>
<dbReference type="GeneID" id="14411852"/>
<dbReference type="EMBL" id="JX457480">
    <property type="protein sequence ID" value="AFZ88770.1"/>
    <property type="molecule type" value="Genomic_DNA"/>
</dbReference>
<feature type="domain" description="Reverse transcriptase N-terminal" evidence="1">
    <location>
        <begin position="27"/>
        <end position="104"/>
    </location>
</feature>
<name>L0BGL7_MONAE</name>
<keyword evidence="2" id="KW-0934">Plastid</keyword>
<evidence type="ECO:0000313" key="2">
    <source>
        <dbReference type="EMBL" id="AFZ88770.1"/>
    </source>
</evidence>
<dbReference type="PANTHER" id="PTHR34047">
    <property type="entry name" value="NUCLEAR INTRON MATURASE 1, MITOCHONDRIAL-RELATED"/>
    <property type="match status" value="1"/>
</dbReference>
<keyword evidence="2" id="KW-0150">Chloroplast</keyword>
<dbReference type="InterPro" id="IPR051083">
    <property type="entry name" value="GrpII_Intron_Splice-Mob/Def"/>
</dbReference>
<dbReference type="AlphaFoldDB" id="L0BGL7"/>
<reference evidence="2" key="1">
    <citation type="journal article" date="2012" name="PLoS ONE">
        <title>Evidence for Transitional Stages in the Evolution of Euglenid Group II Introns and Twintrons in the Monomorphina aenigmatica Plastid Genome.</title>
        <authorList>
            <person name="Pombert J.-F."/>
            <person name="James E.R."/>
            <person name="Janouskovec J."/>
            <person name="Keeling P.J."/>
        </authorList>
    </citation>
    <scope>NUCLEOTIDE SEQUENCE</scope>
    <source>
        <strain evidence="2">UTEX1284</strain>
    </source>
</reference>
<dbReference type="PANTHER" id="PTHR34047:SF2">
    <property type="entry name" value="NUCLEAR INTRON MATURASE 1, MITOCHONDRIAL"/>
    <property type="match status" value="1"/>
</dbReference>
<gene>
    <name evidence="2" type="primary">orf462</name>
</gene>
<keyword evidence="2" id="KW-0808">Transferase</keyword>
<dbReference type="GO" id="GO:0003964">
    <property type="term" value="F:RNA-directed DNA polymerase activity"/>
    <property type="evidence" value="ECO:0007669"/>
    <property type="project" value="UniProtKB-KW"/>
</dbReference>
<evidence type="ECO:0000259" key="1">
    <source>
        <dbReference type="Pfam" id="PF13655"/>
    </source>
</evidence>
<sequence>MFGFRFLFFNFMIVNFVLISSNFNLSSWDKTFKNLFRVQQLLYKSSFVLNKKKCLLIQKVLLSSNSARLLAIRQVTQLDFDKRLIGLNGKNSLTFNERFELNECLRLNFNNWNSQSLKKVFYTEKDGSISFIRVSTIADRSWQALIQFAIEPVHEALFTPYNFGFRNFKSIYEVQNTIMLNLCKQSFGSQKRVLLVNLPEVFESFNVNLLVNKVLVPRGIRVGIFRLINTGFKPSFYPIHSVNNLSGLFANILVDKVEEIHTGVRFGSNLLFLLKPFDNELLVVRKLISFFNALSLSTDSISFRLFSTMTGFDFLDWHFKSFSTGGFICTPSLINYRSFLFRIKHIINNSNYGALVKAGKIYPLIRNWRLYHRFCNMSSSRYSLFFIQKRAFKVFKKESKHDLYSVKKLIKKCFFLVKDNHRSLDRNNVDTHHIFFWFLGEISFRKDILKEIFLCIHCGMKH</sequence>
<organism evidence="2">
    <name type="scientific">Monomorphina aenigmatica</name>
    <name type="common">Euglenoid</name>
    <name type="synonym">Phacus aenigmaticus</name>
    <dbReference type="NCBI Taxonomy" id="304863"/>
    <lineage>
        <taxon>Eukaryota</taxon>
        <taxon>Discoba</taxon>
        <taxon>Euglenozoa</taxon>
        <taxon>Euglenida</taxon>
        <taxon>Spirocuta</taxon>
        <taxon>Euglenophyceae</taxon>
        <taxon>Euglenales</taxon>
        <taxon>Euglenaceae</taxon>
        <taxon>Monomorphina</taxon>
    </lineage>
</organism>
<dbReference type="RefSeq" id="YP_007317170.1">
    <property type="nucleotide sequence ID" value="NC_020018.1"/>
</dbReference>
<keyword evidence="2" id="KW-0548">Nucleotidyltransferase</keyword>